<dbReference type="RefSeq" id="WP_077410921.1">
    <property type="nucleotide sequence ID" value="NZ_JBHRTS010000005.1"/>
</dbReference>
<keyword evidence="2 6" id="KW-0548">Nucleotidyltransferase</keyword>
<dbReference type="SUPFAM" id="SSF55021">
    <property type="entry name" value="ACT-like"/>
    <property type="match status" value="2"/>
</dbReference>
<dbReference type="PIRSF" id="PIRSF006288">
    <property type="entry name" value="PII_uridyltransf"/>
    <property type="match status" value="1"/>
</dbReference>
<dbReference type="Pfam" id="PF08335">
    <property type="entry name" value="GlnD_UR_UTase"/>
    <property type="match status" value="1"/>
</dbReference>
<reference evidence="10" key="1">
    <citation type="journal article" date="2019" name="Int. J. Syst. Evol. Microbiol.">
        <title>The Global Catalogue of Microorganisms (GCM) 10K type strain sequencing project: providing services to taxonomists for standard genome sequencing and annotation.</title>
        <authorList>
            <consortium name="The Broad Institute Genomics Platform"/>
            <consortium name="The Broad Institute Genome Sequencing Center for Infectious Disease"/>
            <person name="Wu L."/>
            <person name="Ma J."/>
        </authorList>
    </citation>
    <scope>NUCLEOTIDE SEQUENCE [LARGE SCALE GENOMIC DNA]</scope>
    <source>
        <strain evidence="10">KCTC 42953</strain>
    </source>
</reference>
<evidence type="ECO:0000313" key="10">
    <source>
        <dbReference type="Proteomes" id="UP001595533"/>
    </source>
</evidence>
<dbReference type="InterPro" id="IPR002912">
    <property type="entry name" value="ACT_dom"/>
</dbReference>
<protein>
    <recommendedName>
        <fullName evidence="6">Bifunctional uridylyltransferase/uridylyl-removing enzyme</fullName>
        <shortName evidence="6">UTase/UR</shortName>
    </recommendedName>
    <alternativeName>
        <fullName evidence="6">Bifunctional [protein-PII] modification enzyme</fullName>
    </alternativeName>
    <alternativeName>
        <fullName evidence="6">Bifunctional nitrogen sensor protein</fullName>
    </alternativeName>
    <domain>
        <recommendedName>
            <fullName evidence="6">[Protein-PII] uridylyltransferase</fullName>
            <shortName evidence="6">PII uridylyltransferase</shortName>
            <shortName evidence="6">UTase</shortName>
            <ecNumber evidence="6">2.7.7.59</ecNumber>
        </recommendedName>
    </domain>
    <domain>
        <recommendedName>
            <fullName evidence="6">[Protein-PII]-UMP uridylyl-removing enzyme</fullName>
            <shortName evidence="6">UR</shortName>
            <ecNumber evidence="6">3.1.4.-</ecNumber>
        </recommendedName>
    </domain>
</protein>
<sequence>MALLAPPDHADDYLDLIQLAAIRDEPVMAYKNLLKQADARLNEAFYEWGNISRLVRTRAWVVEQLIVELWRRNELDQSQLSLVAVGGFGRGDLQPHSDVDLLILYHKKLPEEAVSAFIQNLWDLGLDVGHAVRTVKESVKLASTDITVVTNLMESRFLQGEHQLFNDMMERTNDRHIWTGRDFFQAKYQEQKNRHEKYGETAYNLEPNIKEGQGGLRDIQMITWVAQRHYHVPSMHGLVDVGFLLPEEYLQLQKGMRKLWKIRYALHLLAGRKEDRLLFEHQKSLAKIFSYEDDEESLAVEKFMQSHYRNAMLLEQLNMRLLQLFEEDIIQSHEDKQVTALTDEFQIINHYLDITHEQVFSDRPGALLEVFHHYQQNPQIHGIRANTLRHISQCIYLIDEEFRADPEIKELFLGIFKHRNLVFKQLRLMNALGVLGAYVPVFGRIVGRMQYDLFHMYTVDQHTLFVMRNIRKIFLTDKYHAHGHQVAQHIKAPYVLNLAGFFHDIAKGRGGDHAELGAIDASLFATDFGLPQPDGELLSWLVKYHLMMSVVAQKQDISDPQVIEQFANLVGQQTYLDHLYILTIADISGTDPKLWNSYKDSLLQELYHRTTQYLAAEQTATDQSDVVLASKAEAMDLLDAKHHDEVTDLWGHFPDRFFDYSTPEQIAKISQAIAENKHQSTVCVTDVYDDGFELMLYGGDQLGLFHHLVELFADFQINVANARIYSSDNGFVLDYFHCLGDSDEQTLHELKQSVQQILEQKEYRPKGRELVVSRREKLFLEIPQLSFSAGRNQNETRLEVKCTDYAGLLVNITQIFVQLNIDIHAAKIATFGHRAEDVFWLSQNNAALTTTTRQAIEDACLALLKGT</sequence>
<accession>A0ABV7J9T3</accession>
<dbReference type="Pfam" id="PF01966">
    <property type="entry name" value="HD"/>
    <property type="match status" value="1"/>
</dbReference>
<feature type="domain" description="ACT" evidence="7">
    <location>
        <begin position="693"/>
        <end position="768"/>
    </location>
</feature>
<dbReference type="InterPro" id="IPR013546">
    <property type="entry name" value="PII_UdlTrfase/GS_AdlTrfase"/>
</dbReference>
<dbReference type="InterPro" id="IPR010043">
    <property type="entry name" value="UTase/UR"/>
</dbReference>
<comment type="caution">
    <text evidence="6">Lacks conserved residue(s) required for the propagation of feature annotation.</text>
</comment>
<dbReference type="SUPFAM" id="SSF109604">
    <property type="entry name" value="HD-domain/PDEase-like"/>
    <property type="match status" value="1"/>
</dbReference>
<comment type="catalytic activity">
    <reaction evidence="6">
        <text>[protein-PII]-L-tyrosine + UTP = [protein-PII]-uridylyl-L-tyrosine + diphosphate</text>
        <dbReference type="Rhea" id="RHEA:13673"/>
        <dbReference type="Rhea" id="RHEA-COMP:12147"/>
        <dbReference type="Rhea" id="RHEA-COMP:12148"/>
        <dbReference type="ChEBI" id="CHEBI:33019"/>
        <dbReference type="ChEBI" id="CHEBI:46398"/>
        <dbReference type="ChEBI" id="CHEBI:46858"/>
        <dbReference type="ChEBI" id="CHEBI:90602"/>
        <dbReference type="EC" id="2.7.7.59"/>
    </reaction>
</comment>
<evidence type="ECO:0000256" key="3">
    <source>
        <dbReference type="ARBA" id="ARBA00022801"/>
    </source>
</evidence>
<dbReference type="CDD" id="cd05401">
    <property type="entry name" value="NT_GlnE_GlnD_like"/>
    <property type="match status" value="1"/>
</dbReference>
<dbReference type="HAMAP" id="MF_00277">
    <property type="entry name" value="PII_uridylyl_transf"/>
    <property type="match status" value="1"/>
</dbReference>
<organism evidence="9 10">
    <name type="scientific">Marinicella sediminis</name>
    <dbReference type="NCBI Taxonomy" id="1792834"/>
    <lineage>
        <taxon>Bacteria</taxon>
        <taxon>Pseudomonadati</taxon>
        <taxon>Pseudomonadota</taxon>
        <taxon>Gammaproteobacteria</taxon>
        <taxon>Lysobacterales</taxon>
        <taxon>Marinicellaceae</taxon>
        <taxon>Marinicella</taxon>
    </lineage>
</organism>
<dbReference type="InterPro" id="IPR002934">
    <property type="entry name" value="Polymerase_NTP_transf_dom"/>
</dbReference>
<dbReference type="Proteomes" id="UP001595533">
    <property type="component" value="Unassembled WGS sequence"/>
</dbReference>
<dbReference type="PANTHER" id="PTHR47320">
    <property type="entry name" value="BIFUNCTIONAL URIDYLYLTRANSFERASE/URIDYLYL-REMOVING ENZYME"/>
    <property type="match status" value="1"/>
</dbReference>
<dbReference type="CDD" id="cd04899">
    <property type="entry name" value="ACT_ACR-UUR-like_2"/>
    <property type="match status" value="1"/>
</dbReference>
<dbReference type="Gene3D" id="1.20.120.330">
    <property type="entry name" value="Nucleotidyltransferases domain 2"/>
    <property type="match status" value="1"/>
</dbReference>
<dbReference type="SUPFAM" id="SSF81593">
    <property type="entry name" value="Nucleotidyltransferase substrate binding subunit/domain"/>
    <property type="match status" value="1"/>
</dbReference>
<feature type="domain" description="ACT" evidence="7">
    <location>
        <begin position="797"/>
        <end position="867"/>
    </location>
</feature>
<dbReference type="PROSITE" id="PS51671">
    <property type="entry name" value="ACT"/>
    <property type="match status" value="2"/>
</dbReference>
<dbReference type="PANTHER" id="PTHR47320:SF1">
    <property type="entry name" value="BIFUNCTIONAL URIDYLYLTRANSFERASE_URIDYLYL-REMOVING ENZYME"/>
    <property type="match status" value="1"/>
</dbReference>
<dbReference type="EC" id="2.7.7.59" evidence="6"/>
<comment type="function">
    <text evidence="6">Modifies, by uridylylation and deuridylylation, the PII regulatory proteins (GlnB and homologs), in response to the nitrogen status of the cell that GlnD senses through the glutamine level. Under low glutamine levels, catalyzes the conversion of the PII proteins and UTP to PII-UMP and PPi, while under higher glutamine levels, GlnD hydrolyzes PII-UMP to PII and UMP (deuridylylation). Thus, controls uridylylation state and activity of the PII proteins, and plays an important role in the regulation of nitrogen metabolism.</text>
</comment>
<comment type="similarity">
    <text evidence="6">Belongs to the GlnD family.</text>
</comment>
<gene>
    <name evidence="6 9" type="primary">glnD</name>
    <name evidence="9" type="ORF">ACFODZ_11580</name>
</gene>
<evidence type="ECO:0000256" key="5">
    <source>
        <dbReference type="ARBA" id="ARBA00023268"/>
    </source>
</evidence>
<comment type="domain">
    <text evidence="6">Has four distinct domains: an N-terminal nucleotidyltransferase (NT) domain responsible for UTase activity, a central HD domain that encodes UR activity, and two C-terminal ACT domains that seem to have a role in glutamine sensing.</text>
</comment>
<dbReference type="PROSITE" id="PS51831">
    <property type="entry name" value="HD"/>
    <property type="match status" value="1"/>
</dbReference>
<evidence type="ECO:0000256" key="1">
    <source>
        <dbReference type="ARBA" id="ARBA00022679"/>
    </source>
</evidence>
<keyword evidence="5 6" id="KW-0511">Multifunctional enzyme</keyword>
<comment type="cofactor">
    <cofactor evidence="6">
        <name>Mg(2+)</name>
        <dbReference type="ChEBI" id="CHEBI:18420"/>
    </cofactor>
</comment>
<dbReference type="CDD" id="cd04873">
    <property type="entry name" value="ACT_UUR-ACR-like"/>
    <property type="match status" value="1"/>
</dbReference>
<name>A0ABV7J9T3_9GAMM</name>
<dbReference type="InterPro" id="IPR006674">
    <property type="entry name" value="HD_domain"/>
</dbReference>
<feature type="domain" description="HD" evidence="8">
    <location>
        <begin position="459"/>
        <end position="579"/>
    </location>
</feature>
<comment type="caution">
    <text evidence="9">The sequence shown here is derived from an EMBL/GenBank/DDBJ whole genome shotgun (WGS) entry which is preliminary data.</text>
</comment>
<evidence type="ECO:0000256" key="4">
    <source>
        <dbReference type="ARBA" id="ARBA00022842"/>
    </source>
</evidence>
<dbReference type="NCBIfam" id="TIGR01693">
    <property type="entry name" value="UTase_glnD"/>
    <property type="match status" value="1"/>
</dbReference>
<dbReference type="Pfam" id="PF01909">
    <property type="entry name" value="NTP_transf_2"/>
    <property type="match status" value="1"/>
</dbReference>
<dbReference type="SUPFAM" id="SSF81301">
    <property type="entry name" value="Nucleotidyltransferase"/>
    <property type="match status" value="1"/>
</dbReference>
<dbReference type="InterPro" id="IPR045865">
    <property type="entry name" value="ACT-like_dom_sf"/>
</dbReference>
<keyword evidence="10" id="KW-1185">Reference proteome</keyword>
<dbReference type="EC" id="3.1.4.-" evidence="6"/>
<dbReference type="InterPro" id="IPR043519">
    <property type="entry name" value="NT_sf"/>
</dbReference>
<dbReference type="GO" id="GO:0008773">
    <property type="term" value="F:[protein-PII] uridylyltransferase activity"/>
    <property type="evidence" value="ECO:0007669"/>
    <property type="project" value="UniProtKB-EC"/>
</dbReference>
<evidence type="ECO:0000256" key="6">
    <source>
        <dbReference type="HAMAP-Rule" id="MF_00277"/>
    </source>
</evidence>
<keyword evidence="4 6" id="KW-0460">Magnesium</keyword>
<feature type="region of interest" description="Uridylyltransferase" evidence="6">
    <location>
        <begin position="1"/>
        <end position="340"/>
    </location>
</feature>
<comment type="activity regulation">
    <text evidence="6">Uridylyltransferase (UTase) activity is inhibited by glutamine, while glutamine activates uridylyl-removing (UR) activity.</text>
</comment>
<evidence type="ECO:0000259" key="7">
    <source>
        <dbReference type="PROSITE" id="PS51671"/>
    </source>
</evidence>
<evidence type="ECO:0000256" key="2">
    <source>
        <dbReference type="ARBA" id="ARBA00022695"/>
    </source>
</evidence>
<evidence type="ECO:0000313" key="9">
    <source>
        <dbReference type="EMBL" id="MFC3194881.1"/>
    </source>
</evidence>
<evidence type="ECO:0000259" key="8">
    <source>
        <dbReference type="PROSITE" id="PS51831"/>
    </source>
</evidence>
<proteinExistence type="inferred from homology"/>
<dbReference type="EMBL" id="JBHRTS010000005">
    <property type="protein sequence ID" value="MFC3194881.1"/>
    <property type="molecule type" value="Genomic_DNA"/>
</dbReference>
<comment type="catalytic activity">
    <reaction evidence="6">
        <text>[protein-PII]-uridylyl-L-tyrosine + H2O = [protein-PII]-L-tyrosine + UMP + H(+)</text>
        <dbReference type="Rhea" id="RHEA:48600"/>
        <dbReference type="Rhea" id="RHEA-COMP:12147"/>
        <dbReference type="Rhea" id="RHEA-COMP:12148"/>
        <dbReference type="ChEBI" id="CHEBI:15377"/>
        <dbReference type="ChEBI" id="CHEBI:15378"/>
        <dbReference type="ChEBI" id="CHEBI:46858"/>
        <dbReference type="ChEBI" id="CHEBI:57865"/>
        <dbReference type="ChEBI" id="CHEBI:90602"/>
    </reaction>
</comment>
<keyword evidence="3 6" id="KW-0378">Hydrolase</keyword>
<keyword evidence="1 6" id="KW-0808">Transferase</keyword>